<evidence type="ECO:0000313" key="2">
    <source>
        <dbReference type="EMBL" id="PQQ14730.1"/>
    </source>
</evidence>
<dbReference type="Proteomes" id="UP000250321">
    <property type="component" value="Unassembled WGS sequence"/>
</dbReference>
<keyword evidence="3" id="KW-1185">Reference proteome</keyword>
<name>A0A314Z7R8_PRUYE</name>
<dbReference type="OrthoDB" id="10536477at2759"/>
<dbReference type="STRING" id="2094558.A0A314Z7R8"/>
<protein>
    <submittedName>
        <fullName evidence="2">Uncharacterized protein</fullName>
    </submittedName>
</protein>
<feature type="region of interest" description="Disordered" evidence="1">
    <location>
        <begin position="16"/>
        <end position="64"/>
    </location>
</feature>
<proteinExistence type="predicted"/>
<evidence type="ECO:0000313" key="3">
    <source>
        <dbReference type="Proteomes" id="UP000250321"/>
    </source>
</evidence>
<sequence>MASITARAAVELSRQCSSKSHDKVHWSASSRTSTTSISANSFQMADRYPQKKSSEPEKLDFLGDVSMKKQSSKSEVMYKGDLQAGFGDIRSENKSCMSSFRSESTFCSDDWEGNSRWNEHITYTPQMADHYPQKKSSEPEKIDLLGELSMKRQSSKPEVIYASDDHTDVLRGNDHISYFGDMRTGKQSSSSFCSHSRNFGNNHTNVLESPVVPFVPFVGDGKIHQST</sequence>
<gene>
    <name evidence="2" type="ORF">Pyn_31024</name>
</gene>
<dbReference type="AlphaFoldDB" id="A0A314Z7R8"/>
<dbReference type="EMBL" id="PJQY01000251">
    <property type="protein sequence ID" value="PQQ14730.1"/>
    <property type="molecule type" value="Genomic_DNA"/>
</dbReference>
<feature type="compositionally biased region" description="Low complexity" evidence="1">
    <location>
        <begin position="27"/>
        <end position="41"/>
    </location>
</feature>
<reference evidence="2 3" key="1">
    <citation type="submission" date="2018-02" db="EMBL/GenBank/DDBJ databases">
        <title>Draft genome of wild Prunus yedoensis var. nudiflora.</title>
        <authorList>
            <person name="Baek S."/>
            <person name="Kim J.-H."/>
            <person name="Choi K."/>
            <person name="Kim G.-B."/>
            <person name="Cho A."/>
            <person name="Jang H."/>
            <person name="Shin C.-H."/>
            <person name="Yu H.-J."/>
            <person name="Mun J.-H."/>
        </authorList>
    </citation>
    <scope>NUCLEOTIDE SEQUENCE [LARGE SCALE GENOMIC DNA]</scope>
    <source>
        <strain evidence="3">cv. Jeju island</strain>
        <tissue evidence="2">Leaf</tissue>
    </source>
</reference>
<organism evidence="2 3">
    <name type="scientific">Prunus yedoensis var. nudiflora</name>
    <dbReference type="NCBI Taxonomy" id="2094558"/>
    <lineage>
        <taxon>Eukaryota</taxon>
        <taxon>Viridiplantae</taxon>
        <taxon>Streptophyta</taxon>
        <taxon>Embryophyta</taxon>
        <taxon>Tracheophyta</taxon>
        <taxon>Spermatophyta</taxon>
        <taxon>Magnoliopsida</taxon>
        <taxon>eudicotyledons</taxon>
        <taxon>Gunneridae</taxon>
        <taxon>Pentapetalae</taxon>
        <taxon>rosids</taxon>
        <taxon>fabids</taxon>
        <taxon>Rosales</taxon>
        <taxon>Rosaceae</taxon>
        <taxon>Amygdaloideae</taxon>
        <taxon>Amygdaleae</taxon>
        <taxon>Prunus</taxon>
    </lineage>
</organism>
<evidence type="ECO:0000256" key="1">
    <source>
        <dbReference type="SAM" id="MobiDB-lite"/>
    </source>
</evidence>
<feature type="compositionally biased region" description="Basic and acidic residues" evidence="1">
    <location>
        <begin position="48"/>
        <end position="61"/>
    </location>
</feature>
<accession>A0A314Z7R8</accession>
<comment type="caution">
    <text evidence="2">The sequence shown here is derived from an EMBL/GenBank/DDBJ whole genome shotgun (WGS) entry which is preliminary data.</text>
</comment>